<proteinExistence type="predicted"/>
<dbReference type="eggNOG" id="COG3209">
    <property type="taxonomic scope" value="Bacteria"/>
</dbReference>
<dbReference type="HOGENOM" id="CLU_1057260_0_0_0"/>
<dbReference type="Gene3D" id="2.180.10.10">
    <property type="entry name" value="RHS repeat-associated core"/>
    <property type="match status" value="1"/>
</dbReference>
<evidence type="ECO:0008006" key="3">
    <source>
        <dbReference type="Google" id="ProtNLM"/>
    </source>
</evidence>
<dbReference type="RefSeq" id="WP_015247469.1">
    <property type="nucleotide sequence ID" value="NC_019892.1"/>
</dbReference>
<evidence type="ECO:0000313" key="1">
    <source>
        <dbReference type="EMBL" id="AGA28340.1"/>
    </source>
</evidence>
<dbReference type="Proteomes" id="UP000010798">
    <property type="component" value="Chromosome"/>
</dbReference>
<dbReference type="STRING" id="886293.Sinac_4128"/>
<reference evidence="1 2" key="1">
    <citation type="submission" date="2012-02" db="EMBL/GenBank/DDBJ databases">
        <title>Complete sequence of chromosome of Singulisphaera acidiphila DSM 18658.</title>
        <authorList>
            <consortium name="US DOE Joint Genome Institute (JGI-PGF)"/>
            <person name="Lucas S."/>
            <person name="Copeland A."/>
            <person name="Lapidus A."/>
            <person name="Glavina del Rio T."/>
            <person name="Dalin E."/>
            <person name="Tice H."/>
            <person name="Bruce D."/>
            <person name="Goodwin L."/>
            <person name="Pitluck S."/>
            <person name="Peters L."/>
            <person name="Ovchinnikova G."/>
            <person name="Chertkov O."/>
            <person name="Kyrpides N."/>
            <person name="Mavromatis K."/>
            <person name="Ivanova N."/>
            <person name="Brettin T."/>
            <person name="Detter J.C."/>
            <person name="Han C."/>
            <person name="Larimer F."/>
            <person name="Land M."/>
            <person name="Hauser L."/>
            <person name="Markowitz V."/>
            <person name="Cheng J.-F."/>
            <person name="Hugenholtz P."/>
            <person name="Woyke T."/>
            <person name="Wu D."/>
            <person name="Tindall B."/>
            <person name="Pomrenke H."/>
            <person name="Brambilla E."/>
            <person name="Klenk H.-P."/>
            <person name="Eisen J.A."/>
        </authorList>
    </citation>
    <scope>NUCLEOTIDE SEQUENCE [LARGE SCALE GENOMIC DNA]</scope>
    <source>
        <strain evidence="2">ATCC BAA-1392 / DSM 18658 / VKM B-2454 / MOB10</strain>
    </source>
</reference>
<protein>
    <recommendedName>
        <fullName evidence="3">RHS repeat-associated core domain protein</fullName>
    </recommendedName>
</protein>
<gene>
    <name evidence="1" type="ordered locus">Sinac_4128</name>
</gene>
<dbReference type="KEGG" id="saci:Sinac_4128"/>
<evidence type="ECO:0000313" key="2">
    <source>
        <dbReference type="Proteomes" id="UP000010798"/>
    </source>
</evidence>
<organism evidence="1 2">
    <name type="scientific">Singulisphaera acidiphila (strain ATCC BAA-1392 / DSM 18658 / VKM B-2454 / MOB10)</name>
    <dbReference type="NCBI Taxonomy" id="886293"/>
    <lineage>
        <taxon>Bacteria</taxon>
        <taxon>Pseudomonadati</taxon>
        <taxon>Planctomycetota</taxon>
        <taxon>Planctomycetia</taxon>
        <taxon>Isosphaerales</taxon>
        <taxon>Isosphaeraceae</taxon>
        <taxon>Singulisphaera</taxon>
    </lineage>
</organism>
<keyword evidence="2" id="KW-1185">Reference proteome</keyword>
<dbReference type="AlphaFoldDB" id="L0DHL5"/>
<dbReference type="EMBL" id="CP003364">
    <property type="protein sequence ID" value="AGA28340.1"/>
    <property type="molecule type" value="Genomic_DNA"/>
</dbReference>
<name>L0DHL5_SINAD</name>
<sequence>MISTRTTGRGEMTLSGWDWDGSSLGRASLAGADPLGFAAGDTNLYRYVGNSPTNFTDPTGLQTVPGNYKPHPWPVPDPANTIVLIGPPKFKNGKPDPNDSNPFKRQVCRTAGIPDRNVFDYNGIQSLLDAAEKAKKLGLKKPHVVTWGHARPGGILVGVNPANGSFTDRFDKNSGADTLGNLLKSLGAKDYYNLGCNTFDYINASGPNGWDFFNAVQQAAGNIPIYGTVGYDMPGQNLDQAINGDPPSWYMEPGGHIVGHKPK</sequence>
<accession>L0DHL5</accession>
<dbReference type="OrthoDB" id="292896at2"/>